<feature type="domain" description="TNase-like" evidence="2">
    <location>
        <begin position="61"/>
        <end position="149"/>
    </location>
</feature>
<sequence length="178" mass="19472">MRVALRKFGWLLLGSFAAGLGIIGWGGVTGLPGPSLAIFSADDGERLRFGFCHTGGGTNCVVDGDTIWMHGEKIRIADIDAPETHPPRCAEEKRLGEAATKRLQDLLNAGPVTLEVKGRATDRYGRKLRIVIRDGESLGARLVDEGLARRWTGRRQPWCDAPDPDFSAARRRRADPAR</sequence>
<dbReference type="RefSeq" id="WP_346247134.1">
    <property type="nucleotide sequence ID" value="NZ_JBDIZK010000007.1"/>
</dbReference>
<evidence type="ECO:0000313" key="3">
    <source>
        <dbReference type="EMBL" id="MEN3748120.1"/>
    </source>
</evidence>
<accession>A0ABV0BDH9</accession>
<dbReference type="Pfam" id="PF00565">
    <property type="entry name" value="SNase"/>
    <property type="match status" value="1"/>
</dbReference>
<feature type="compositionally biased region" description="Basic residues" evidence="1">
    <location>
        <begin position="169"/>
        <end position="178"/>
    </location>
</feature>
<keyword evidence="4" id="KW-1185">Reference proteome</keyword>
<organism evidence="3 4">
    <name type="scientific">Sphingomonas rustica</name>
    <dbReference type="NCBI Taxonomy" id="3103142"/>
    <lineage>
        <taxon>Bacteria</taxon>
        <taxon>Pseudomonadati</taxon>
        <taxon>Pseudomonadota</taxon>
        <taxon>Alphaproteobacteria</taxon>
        <taxon>Sphingomonadales</taxon>
        <taxon>Sphingomonadaceae</taxon>
        <taxon>Sphingomonas</taxon>
    </lineage>
</organism>
<dbReference type="InterPro" id="IPR035437">
    <property type="entry name" value="SNase_OB-fold_sf"/>
</dbReference>
<dbReference type="Proteomes" id="UP001427805">
    <property type="component" value="Unassembled WGS sequence"/>
</dbReference>
<proteinExistence type="predicted"/>
<dbReference type="Gene3D" id="2.40.50.90">
    <property type="match status" value="1"/>
</dbReference>
<evidence type="ECO:0000259" key="2">
    <source>
        <dbReference type="PROSITE" id="PS50830"/>
    </source>
</evidence>
<name>A0ABV0BDH9_9SPHN</name>
<evidence type="ECO:0000256" key="1">
    <source>
        <dbReference type="SAM" id="MobiDB-lite"/>
    </source>
</evidence>
<feature type="region of interest" description="Disordered" evidence="1">
    <location>
        <begin position="156"/>
        <end position="178"/>
    </location>
</feature>
<dbReference type="PROSITE" id="PS50830">
    <property type="entry name" value="TNASE_3"/>
    <property type="match status" value="1"/>
</dbReference>
<protein>
    <submittedName>
        <fullName evidence="3">Thermonuclease family protein</fullName>
    </submittedName>
</protein>
<dbReference type="InterPro" id="IPR016071">
    <property type="entry name" value="Staphylococal_nuclease_OB-fold"/>
</dbReference>
<reference evidence="3 4" key="1">
    <citation type="submission" date="2024-05" db="EMBL/GenBank/DDBJ databases">
        <title>Sphingomonas sp. HF-S3 16S ribosomal RNA gene Genome sequencing and assembly.</title>
        <authorList>
            <person name="Lee H."/>
        </authorList>
    </citation>
    <scope>NUCLEOTIDE SEQUENCE [LARGE SCALE GENOMIC DNA]</scope>
    <source>
        <strain evidence="3 4">HF-S3</strain>
    </source>
</reference>
<evidence type="ECO:0000313" key="4">
    <source>
        <dbReference type="Proteomes" id="UP001427805"/>
    </source>
</evidence>
<dbReference type="SUPFAM" id="SSF50199">
    <property type="entry name" value="Staphylococcal nuclease"/>
    <property type="match status" value="1"/>
</dbReference>
<comment type="caution">
    <text evidence="3">The sequence shown here is derived from an EMBL/GenBank/DDBJ whole genome shotgun (WGS) entry which is preliminary data.</text>
</comment>
<dbReference type="SMART" id="SM00318">
    <property type="entry name" value="SNc"/>
    <property type="match status" value="1"/>
</dbReference>
<gene>
    <name evidence="3" type="ORF">TPR58_13170</name>
</gene>
<dbReference type="EMBL" id="JBDIZK010000007">
    <property type="protein sequence ID" value="MEN3748120.1"/>
    <property type="molecule type" value="Genomic_DNA"/>
</dbReference>